<keyword evidence="4" id="KW-1185">Reference proteome</keyword>
<organism evidence="3 4">
    <name type="scientific">Martelella mediterranea</name>
    <dbReference type="NCBI Taxonomy" id="293089"/>
    <lineage>
        <taxon>Bacteria</taxon>
        <taxon>Pseudomonadati</taxon>
        <taxon>Pseudomonadota</taxon>
        <taxon>Alphaproteobacteria</taxon>
        <taxon>Hyphomicrobiales</taxon>
        <taxon>Aurantimonadaceae</taxon>
        <taxon>Martelella</taxon>
    </lineage>
</organism>
<feature type="region of interest" description="Disordered" evidence="1">
    <location>
        <begin position="71"/>
        <end position="91"/>
    </location>
</feature>
<reference evidence="3 4" key="1">
    <citation type="submission" date="2019-03" db="EMBL/GenBank/DDBJ databases">
        <title>Freshwater and sediment microbial communities from various areas in North America, analyzing microbe dynamics in response to fracking.</title>
        <authorList>
            <person name="Lamendella R."/>
        </authorList>
    </citation>
    <scope>NUCLEOTIDE SEQUENCE [LARGE SCALE GENOMIC DNA]</scope>
    <source>
        <strain evidence="3 4">175.2</strain>
    </source>
</reference>
<accession>A0A4R3NUY0</accession>
<evidence type="ECO:0000313" key="4">
    <source>
        <dbReference type="Proteomes" id="UP000295097"/>
    </source>
</evidence>
<dbReference type="RefSeq" id="WP_132309631.1">
    <property type="nucleotide sequence ID" value="NZ_SMAR01000006.1"/>
</dbReference>
<protein>
    <recommendedName>
        <fullName evidence="5">Secreted protein</fullName>
    </recommendedName>
</protein>
<gene>
    <name evidence="3" type="ORF">EDC90_1006108</name>
</gene>
<dbReference type="OrthoDB" id="7794186at2"/>
<dbReference type="EMBL" id="SMAR01000006">
    <property type="protein sequence ID" value="TCT41850.1"/>
    <property type="molecule type" value="Genomic_DNA"/>
</dbReference>
<dbReference type="AlphaFoldDB" id="A0A4R3NUY0"/>
<evidence type="ECO:0008006" key="5">
    <source>
        <dbReference type="Google" id="ProtNLM"/>
    </source>
</evidence>
<feature type="signal peptide" evidence="2">
    <location>
        <begin position="1"/>
        <end position="34"/>
    </location>
</feature>
<evidence type="ECO:0000256" key="2">
    <source>
        <dbReference type="SAM" id="SignalP"/>
    </source>
</evidence>
<evidence type="ECO:0000313" key="3">
    <source>
        <dbReference type="EMBL" id="TCT41850.1"/>
    </source>
</evidence>
<sequence length="91" mass="9669">MTLKYCKPMLKHLIALAGTTLVGALLVSSMPAFAQAQDDDEPGINAATAQDAVMDLLPEIPAEVDRSLDDYISGNGHSADTRRVTLQRGSV</sequence>
<evidence type="ECO:0000256" key="1">
    <source>
        <dbReference type="SAM" id="MobiDB-lite"/>
    </source>
</evidence>
<proteinExistence type="predicted"/>
<dbReference type="Proteomes" id="UP000295097">
    <property type="component" value="Unassembled WGS sequence"/>
</dbReference>
<name>A0A4R3NUY0_9HYPH</name>
<comment type="caution">
    <text evidence="3">The sequence shown here is derived from an EMBL/GenBank/DDBJ whole genome shotgun (WGS) entry which is preliminary data.</text>
</comment>
<keyword evidence="2" id="KW-0732">Signal</keyword>
<feature type="chain" id="PRO_5020960470" description="Secreted protein" evidence="2">
    <location>
        <begin position="35"/>
        <end position="91"/>
    </location>
</feature>